<evidence type="ECO:0000313" key="1">
    <source>
        <dbReference type="EMBL" id="MBZ5709977.1"/>
    </source>
</evidence>
<name>A0ABS7TP12_9BACT</name>
<dbReference type="RefSeq" id="WP_224191749.1">
    <property type="nucleotide sequence ID" value="NZ_JAIRAU010000011.1"/>
</dbReference>
<keyword evidence="2" id="KW-1185">Reference proteome</keyword>
<dbReference type="EMBL" id="JAIRAU010000011">
    <property type="protein sequence ID" value="MBZ5709977.1"/>
    <property type="molecule type" value="Genomic_DNA"/>
</dbReference>
<protein>
    <submittedName>
        <fullName evidence="1">Uncharacterized protein</fullName>
    </submittedName>
</protein>
<accession>A0ABS7TP12</accession>
<reference evidence="1" key="1">
    <citation type="submission" date="2021-08" db="EMBL/GenBank/DDBJ databases">
        <authorList>
            <person name="Stevens D.C."/>
        </authorList>
    </citation>
    <scope>NUCLEOTIDE SEQUENCE</scope>
    <source>
        <strain evidence="1">DSM 53165</strain>
    </source>
</reference>
<evidence type="ECO:0000313" key="2">
    <source>
        <dbReference type="Proteomes" id="UP001139031"/>
    </source>
</evidence>
<comment type="caution">
    <text evidence="1">The sequence shown here is derived from an EMBL/GenBank/DDBJ whole genome shotgun (WGS) entry which is preliminary data.</text>
</comment>
<dbReference type="Proteomes" id="UP001139031">
    <property type="component" value="Unassembled WGS sequence"/>
</dbReference>
<gene>
    <name evidence="1" type="ORF">K7C98_12000</name>
</gene>
<organism evidence="1 2">
    <name type="scientific">Nannocystis pusilla</name>
    <dbReference type="NCBI Taxonomy" id="889268"/>
    <lineage>
        <taxon>Bacteria</taxon>
        <taxon>Pseudomonadati</taxon>
        <taxon>Myxococcota</taxon>
        <taxon>Polyangia</taxon>
        <taxon>Nannocystales</taxon>
        <taxon>Nannocystaceae</taxon>
        <taxon>Nannocystis</taxon>
    </lineage>
</organism>
<proteinExistence type="predicted"/>
<sequence length="60" mass="6749">MVMAWRRSRSRSPLQERRERALIVALQSLVAALELLGAREQGSAGQSAERIACRQIRICV</sequence>